<dbReference type="GO" id="GO:0005975">
    <property type="term" value="P:carbohydrate metabolic process"/>
    <property type="evidence" value="ECO:0007669"/>
    <property type="project" value="InterPro"/>
</dbReference>
<proteinExistence type="inferred from homology"/>
<evidence type="ECO:0000256" key="10">
    <source>
        <dbReference type="RuleBase" id="RU361207"/>
    </source>
</evidence>
<dbReference type="SUPFAM" id="SSF51445">
    <property type="entry name" value="(Trans)glycosidases"/>
    <property type="match status" value="1"/>
</dbReference>
<comment type="catalytic activity">
    <reaction evidence="1 10">
        <text>Transfers a segment of a (1-&gt;4)-alpha-D-glucan to a new position in an acceptor, which may be glucose or a (1-&gt;4)-alpha-D-glucan.</text>
        <dbReference type="EC" id="2.4.1.25"/>
    </reaction>
</comment>
<dbReference type="PANTHER" id="PTHR32438:SF5">
    <property type="entry name" value="4-ALPHA-GLUCANOTRANSFERASE DPE1, CHLOROPLASTIC_AMYLOPLASTIC"/>
    <property type="match status" value="1"/>
</dbReference>
<sequence>MANKSKKKTRACGVLLPIFSLPSEYGIGTFSKQAYEFVDFLKKAGQSYWQILPLGPTSYGDSPYQSFSTFAGNPYFIDITSLIEEGFLKKDDADKCDFGDREDYIDYEKLYRSRFKLLKKAYDNLDNVSNSAEIKKEFESFKADPDNDWLLDYSLFMALKNANGGMAWDTWEEGVRLRKKEALKNASEKYSEEIDFYSFLQFLFSKQWKALKAYANENGIDIVGDIPIYVAFDSADTWANPELFQLDKNNVPTDVAGCPPDAFSATGQLWGNPLYRWDYHKKTGYKWWMKRLSHCFKLYDVVRIDHFRGFDEYYAIPYGNPTAEIGEWRKGPGIEFFDIMKKELGEQRVIAEDLGFLTPSVIKLVKKTGFPGMKILEFAFDSREESDYLPHNYTKNCIVYTGTHDNETCRGWFDALPRNDKRFAKEYLGITYAKDAVKAMIRFAFASVSDTAIIPMQDYLELDASARINTPSTLGGNWVWRMKKDALSDSLCAGMHDYARIYGRLR</sequence>
<dbReference type="OrthoDB" id="9811841at2"/>
<keyword evidence="12" id="KW-1185">Reference proteome</keyword>
<evidence type="ECO:0000313" key="11">
    <source>
        <dbReference type="EMBL" id="SFP78589.1"/>
    </source>
</evidence>
<evidence type="ECO:0000256" key="8">
    <source>
        <dbReference type="ARBA" id="ARBA00031423"/>
    </source>
</evidence>
<dbReference type="Proteomes" id="UP000182624">
    <property type="component" value="Unassembled WGS sequence"/>
</dbReference>
<evidence type="ECO:0000256" key="2">
    <source>
        <dbReference type="ARBA" id="ARBA00005684"/>
    </source>
</evidence>
<protein>
    <recommendedName>
        <fullName evidence="4 10">4-alpha-glucanotransferase</fullName>
        <ecNumber evidence="3 10">2.4.1.25</ecNumber>
    </recommendedName>
    <alternativeName>
        <fullName evidence="8 10">Amylomaltase</fullName>
    </alternativeName>
    <alternativeName>
        <fullName evidence="9 10">Disproportionating enzyme</fullName>
    </alternativeName>
</protein>
<evidence type="ECO:0000313" key="12">
    <source>
        <dbReference type="Proteomes" id="UP000182624"/>
    </source>
</evidence>
<evidence type="ECO:0000256" key="9">
    <source>
        <dbReference type="ARBA" id="ARBA00031501"/>
    </source>
</evidence>
<name>A0A1I5T6C3_9FIRM</name>
<evidence type="ECO:0000256" key="4">
    <source>
        <dbReference type="ARBA" id="ARBA00020295"/>
    </source>
</evidence>
<dbReference type="NCBIfam" id="TIGR00217">
    <property type="entry name" value="malQ"/>
    <property type="match status" value="1"/>
</dbReference>
<dbReference type="Gene3D" id="3.20.20.80">
    <property type="entry name" value="Glycosidases"/>
    <property type="match status" value="1"/>
</dbReference>
<evidence type="ECO:0000256" key="3">
    <source>
        <dbReference type="ARBA" id="ARBA00012560"/>
    </source>
</evidence>
<evidence type="ECO:0000256" key="5">
    <source>
        <dbReference type="ARBA" id="ARBA00022676"/>
    </source>
</evidence>
<gene>
    <name evidence="11" type="ORF">SAMN04487928_10835</name>
</gene>
<organism evidence="11 12">
    <name type="scientific">Butyrivibrio proteoclasticus</name>
    <dbReference type="NCBI Taxonomy" id="43305"/>
    <lineage>
        <taxon>Bacteria</taxon>
        <taxon>Bacillati</taxon>
        <taxon>Bacillota</taxon>
        <taxon>Clostridia</taxon>
        <taxon>Lachnospirales</taxon>
        <taxon>Lachnospiraceae</taxon>
        <taxon>Butyrivibrio</taxon>
    </lineage>
</organism>
<dbReference type="Pfam" id="PF02446">
    <property type="entry name" value="Glyco_hydro_77"/>
    <property type="match status" value="1"/>
</dbReference>
<keyword evidence="6 10" id="KW-0808">Transferase</keyword>
<dbReference type="InterPro" id="IPR017853">
    <property type="entry name" value="GH"/>
</dbReference>
<dbReference type="RefSeq" id="WP_074886178.1">
    <property type="nucleotide sequence ID" value="NZ_FOXO01000008.1"/>
</dbReference>
<evidence type="ECO:0000256" key="6">
    <source>
        <dbReference type="ARBA" id="ARBA00022679"/>
    </source>
</evidence>
<evidence type="ECO:0000256" key="1">
    <source>
        <dbReference type="ARBA" id="ARBA00000439"/>
    </source>
</evidence>
<evidence type="ECO:0000256" key="7">
    <source>
        <dbReference type="ARBA" id="ARBA00023277"/>
    </source>
</evidence>
<dbReference type="AlphaFoldDB" id="A0A1I5T6C3"/>
<accession>A0A1I5T6C3</accession>
<dbReference type="PANTHER" id="PTHR32438">
    <property type="entry name" value="4-ALPHA-GLUCANOTRANSFERASE DPE1, CHLOROPLASTIC/AMYLOPLASTIC"/>
    <property type="match status" value="1"/>
</dbReference>
<reference evidence="12" key="1">
    <citation type="submission" date="2016-10" db="EMBL/GenBank/DDBJ databases">
        <authorList>
            <person name="Varghese N."/>
            <person name="Submissions S."/>
        </authorList>
    </citation>
    <scope>NUCLEOTIDE SEQUENCE [LARGE SCALE GENOMIC DNA]</scope>
    <source>
        <strain evidence="12">P18</strain>
    </source>
</reference>
<keyword evidence="7 10" id="KW-0119">Carbohydrate metabolism</keyword>
<dbReference type="InterPro" id="IPR003385">
    <property type="entry name" value="Glyco_hydro_77"/>
</dbReference>
<comment type="similarity">
    <text evidence="2 10">Belongs to the disproportionating enzyme family.</text>
</comment>
<keyword evidence="5 10" id="KW-0328">Glycosyltransferase</keyword>
<dbReference type="NCBIfam" id="NF011080">
    <property type="entry name" value="PRK14508.1-3"/>
    <property type="match status" value="1"/>
</dbReference>
<dbReference type="EMBL" id="FOXO01000008">
    <property type="protein sequence ID" value="SFP78589.1"/>
    <property type="molecule type" value="Genomic_DNA"/>
</dbReference>
<dbReference type="EC" id="2.4.1.25" evidence="3 10"/>
<dbReference type="GO" id="GO:0004134">
    <property type="term" value="F:4-alpha-glucanotransferase activity"/>
    <property type="evidence" value="ECO:0007669"/>
    <property type="project" value="UniProtKB-EC"/>
</dbReference>